<protein>
    <recommendedName>
        <fullName evidence="1">Integrator complex subunit 5 N-terminal domain-containing protein</fullName>
    </recommendedName>
</protein>
<gene>
    <name evidence="2" type="ORF">OESDEN_16231</name>
</gene>
<feature type="domain" description="Integrator complex subunit 5 N-terminal" evidence="1">
    <location>
        <begin position="12"/>
        <end position="127"/>
    </location>
</feature>
<keyword evidence="3" id="KW-1185">Reference proteome</keyword>
<name>A0A0B1SGL2_OESDE</name>
<reference evidence="2 3" key="1">
    <citation type="submission" date="2014-03" db="EMBL/GenBank/DDBJ databases">
        <title>Draft genome of the hookworm Oesophagostomum dentatum.</title>
        <authorList>
            <person name="Mitreva M."/>
        </authorList>
    </citation>
    <scope>NUCLEOTIDE SEQUENCE [LARGE SCALE GENOMIC DNA]</scope>
    <source>
        <strain evidence="2 3">OD-Hann</strain>
    </source>
</reference>
<accession>A0A0B1SGL2</accession>
<dbReference type="OrthoDB" id="10526955at2759"/>
<sequence>LIKKNRRIVLFRKAVLGFVGLLIHDNTHQWFLSKENPQCAVDFSAVENAAITLMKMVENVVSTSFLKQSVINVLSWCCTISSELSQHNTGRSTLINLPRGAESMLDMFKMIGSVAQLIKLIDATINVL</sequence>
<organism evidence="2 3">
    <name type="scientific">Oesophagostomum dentatum</name>
    <name type="common">Nodular worm</name>
    <dbReference type="NCBI Taxonomy" id="61180"/>
    <lineage>
        <taxon>Eukaryota</taxon>
        <taxon>Metazoa</taxon>
        <taxon>Ecdysozoa</taxon>
        <taxon>Nematoda</taxon>
        <taxon>Chromadorea</taxon>
        <taxon>Rhabditida</taxon>
        <taxon>Rhabditina</taxon>
        <taxon>Rhabditomorpha</taxon>
        <taxon>Strongyloidea</taxon>
        <taxon>Strongylidae</taxon>
        <taxon>Oesophagostomum</taxon>
    </lineage>
</organism>
<proteinExistence type="predicted"/>
<dbReference type="AlphaFoldDB" id="A0A0B1SGL2"/>
<evidence type="ECO:0000313" key="3">
    <source>
        <dbReference type="Proteomes" id="UP000053660"/>
    </source>
</evidence>
<dbReference type="Pfam" id="PF14837">
    <property type="entry name" value="INTS5_N"/>
    <property type="match status" value="1"/>
</dbReference>
<evidence type="ECO:0000313" key="2">
    <source>
        <dbReference type="EMBL" id="KHJ84059.1"/>
    </source>
</evidence>
<dbReference type="InterPro" id="IPR029445">
    <property type="entry name" value="INTS5_N"/>
</dbReference>
<feature type="non-terminal residue" evidence="2">
    <location>
        <position position="1"/>
    </location>
</feature>
<dbReference type="Proteomes" id="UP000053660">
    <property type="component" value="Unassembled WGS sequence"/>
</dbReference>
<evidence type="ECO:0000259" key="1">
    <source>
        <dbReference type="Pfam" id="PF14837"/>
    </source>
</evidence>
<dbReference type="EMBL" id="KN570365">
    <property type="protein sequence ID" value="KHJ84059.1"/>
    <property type="molecule type" value="Genomic_DNA"/>
</dbReference>